<proteinExistence type="inferred from homology"/>
<dbReference type="InterPro" id="IPR042099">
    <property type="entry name" value="ANL_N_sf"/>
</dbReference>
<dbReference type="Pfam" id="PF00501">
    <property type="entry name" value="AMP-binding"/>
    <property type="match status" value="1"/>
</dbReference>
<dbReference type="InterPro" id="IPR000873">
    <property type="entry name" value="AMP-dep_synth/lig_dom"/>
</dbReference>
<feature type="domain" description="AMP-dependent synthetase/ligase" evidence="2">
    <location>
        <begin position="112"/>
        <end position="340"/>
    </location>
</feature>
<dbReference type="InterPro" id="IPR032387">
    <property type="entry name" value="ACAS_N"/>
</dbReference>
<dbReference type="PROSITE" id="PS00455">
    <property type="entry name" value="AMP_BINDING"/>
    <property type="match status" value="1"/>
</dbReference>
<evidence type="ECO:0000313" key="4">
    <source>
        <dbReference type="EMBL" id="CAD7232930.1"/>
    </source>
</evidence>
<dbReference type="GO" id="GO:0030729">
    <property type="term" value="F:acetoacetate-CoA ligase activity"/>
    <property type="evidence" value="ECO:0007669"/>
    <property type="project" value="TreeGrafter"/>
</dbReference>
<organism evidence="4">
    <name type="scientific">Cyprideis torosa</name>
    <dbReference type="NCBI Taxonomy" id="163714"/>
    <lineage>
        <taxon>Eukaryota</taxon>
        <taxon>Metazoa</taxon>
        <taxon>Ecdysozoa</taxon>
        <taxon>Arthropoda</taxon>
        <taxon>Crustacea</taxon>
        <taxon>Oligostraca</taxon>
        <taxon>Ostracoda</taxon>
        <taxon>Podocopa</taxon>
        <taxon>Podocopida</taxon>
        <taxon>Cytherocopina</taxon>
        <taxon>Cytheroidea</taxon>
        <taxon>Cytherideidae</taxon>
        <taxon>Cyprideis</taxon>
    </lineage>
</organism>
<protein>
    <submittedName>
        <fullName evidence="4">Uncharacterized protein</fullName>
    </submittedName>
</protein>
<gene>
    <name evidence="4" type="ORF">CTOB1V02_LOCUS10755</name>
</gene>
<dbReference type="Gene3D" id="3.40.50.12780">
    <property type="entry name" value="N-terminal domain of ligase-like"/>
    <property type="match status" value="2"/>
</dbReference>
<dbReference type="Gene3D" id="3.30.300.30">
    <property type="match status" value="1"/>
</dbReference>
<name>A0A7R8ZQ40_9CRUS</name>
<sequence length="773" mass="85985">MTIDHAKSAPVVCWTPNPKCVSACRMTEFLTRVKEYYQRSVENYSDLYQWSVENLASFWHEVFNFMDVISSVPPATPVINENALIDTIPKWFPGVRMNYAENLLRFRNETRVAVYVVDEQGLRESVTFCELYQRVTKLARCLKAVGVTSGDTVAGYLPNGIVALEAMLAAASLGAIWSSASPDFGVKGVLERFSQLNPKVVFSVDAVRYNGKVHDNLAKLKTVINELTTTANGSCLKYCVIEPYYVSTSQQRPVLEDIPYAILLPDFLREHSGPSEEELEFVQVPFDHPLFVMFSSGTTGAPKGMVHSVGGTLLQHVKEHGIHLNLGRNDVYFYYTTVSIVILLESISSDLKVGAICRCRQCRVFALQTGWMMWNWLVTPLALGVTLVLYDGSPFIPTINALWDLVDKFGTIYYRNRESRSSEPQQSALPSWKPKVAGEWTSGSRIVRIFGWIRSVCETIVKYVISGFSPKETHSLSSLRAILSTGSPLSHHSFDYVYKHVKSDLLLGSITGGTDIISLFAGGTASLPVHRGEIQSRNLGMAVEIWDDQGKPVWNTPGELVCTKPFPSMPIYFLNDGDGVRYKSAYFSRFPDAHVWAHGDYALLNKETGGLVMLGRSDGVLNPAGVRFGSAEIYDILEVIPGVADSLCVSQYHPSVHGVERVILFVKLEELETIENGNNGSSNGVQVEHSGEDWCSLEQTIRKRIREGLSPRHVPAKIIPTPEIPVTVSGKKVEVAVKQLISGLPVKNREALLNPVALEWFRDIPELQEPWDA</sequence>
<dbReference type="PANTHER" id="PTHR42921">
    <property type="entry name" value="ACETOACETYL-COA SYNTHETASE"/>
    <property type="match status" value="1"/>
</dbReference>
<reference evidence="4" key="1">
    <citation type="submission" date="2020-11" db="EMBL/GenBank/DDBJ databases">
        <authorList>
            <person name="Tran Van P."/>
        </authorList>
    </citation>
    <scope>NUCLEOTIDE SEQUENCE</scope>
</reference>
<dbReference type="AlphaFoldDB" id="A0A7R8ZQ40"/>
<comment type="similarity">
    <text evidence="1">Belongs to the ATP-dependent AMP-binding enzyme family.</text>
</comment>
<evidence type="ECO:0000256" key="1">
    <source>
        <dbReference type="ARBA" id="ARBA00006432"/>
    </source>
</evidence>
<evidence type="ECO:0000259" key="3">
    <source>
        <dbReference type="Pfam" id="PF16177"/>
    </source>
</evidence>
<evidence type="ECO:0000259" key="2">
    <source>
        <dbReference type="Pfam" id="PF00501"/>
    </source>
</evidence>
<feature type="domain" description="Acetyl-coenzyme A synthetase N-terminal" evidence="3">
    <location>
        <begin position="44"/>
        <end position="102"/>
    </location>
</feature>
<dbReference type="SUPFAM" id="SSF56801">
    <property type="entry name" value="Acetyl-CoA synthetase-like"/>
    <property type="match status" value="1"/>
</dbReference>
<dbReference type="Pfam" id="PF16177">
    <property type="entry name" value="ACAS_N"/>
    <property type="match status" value="1"/>
</dbReference>
<dbReference type="EMBL" id="OB665345">
    <property type="protein sequence ID" value="CAD7232930.1"/>
    <property type="molecule type" value="Genomic_DNA"/>
</dbReference>
<dbReference type="InterPro" id="IPR020845">
    <property type="entry name" value="AMP-binding_CS"/>
</dbReference>
<dbReference type="InterPro" id="IPR045851">
    <property type="entry name" value="AMP-bd_C_sf"/>
</dbReference>
<dbReference type="OrthoDB" id="10253869at2759"/>
<dbReference type="PANTHER" id="PTHR42921:SF1">
    <property type="entry name" value="ACETOACETYL-COA SYNTHETASE"/>
    <property type="match status" value="1"/>
</dbReference>
<accession>A0A7R8ZQ40</accession>